<sequence>MNVWSIACYYCYTTSNDQCKGHR</sequence>
<dbReference type="AlphaFoldDB" id="A0A0A9H9L0"/>
<organism evidence="1">
    <name type="scientific">Arundo donax</name>
    <name type="common">Giant reed</name>
    <name type="synonym">Donax arundinaceus</name>
    <dbReference type="NCBI Taxonomy" id="35708"/>
    <lineage>
        <taxon>Eukaryota</taxon>
        <taxon>Viridiplantae</taxon>
        <taxon>Streptophyta</taxon>
        <taxon>Embryophyta</taxon>
        <taxon>Tracheophyta</taxon>
        <taxon>Spermatophyta</taxon>
        <taxon>Magnoliopsida</taxon>
        <taxon>Liliopsida</taxon>
        <taxon>Poales</taxon>
        <taxon>Poaceae</taxon>
        <taxon>PACMAD clade</taxon>
        <taxon>Arundinoideae</taxon>
        <taxon>Arundineae</taxon>
        <taxon>Arundo</taxon>
    </lineage>
</organism>
<dbReference type="EMBL" id="GBRH01164011">
    <property type="protein sequence ID" value="JAE33885.1"/>
    <property type="molecule type" value="Transcribed_RNA"/>
</dbReference>
<accession>A0A0A9H9L0</accession>
<reference evidence="1" key="2">
    <citation type="journal article" date="2015" name="Data Brief">
        <title>Shoot transcriptome of the giant reed, Arundo donax.</title>
        <authorList>
            <person name="Barrero R.A."/>
            <person name="Guerrero F.D."/>
            <person name="Moolhuijzen P."/>
            <person name="Goolsby J.A."/>
            <person name="Tidwell J."/>
            <person name="Bellgard S.E."/>
            <person name="Bellgard M.I."/>
        </authorList>
    </citation>
    <scope>NUCLEOTIDE SEQUENCE</scope>
    <source>
        <tissue evidence="1">Shoot tissue taken approximately 20 cm above the soil surface</tissue>
    </source>
</reference>
<name>A0A0A9H9L0_ARUDO</name>
<proteinExistence type="predicted"/>
<protein>
    <submittedName>
        <fullName evidence="1">Uncharacterized protein</fullName>
    </submittedName>
</protein>
<reference evidence="1" key="1">
    <citation type="submission" date="2014-09" db="EMBL/GenBank/DDBJ databases">
        <authorList>
            <person name="Magalhaes I.L.F."/>
            <person name="Oliveira U."/>
            <person name="Santos F.R."/>
            <person name="Vidigal T.H.D.A."/>
            <person name="Brescovit A.D."/>
            <person name="Santos A.J."/>
        </authorList>
    </citation>
    <scope>NUCLEOTIDE SEQUENCE</scope>
    <source>
        <tissue evidence="1">Shoot tissue taken approximately 20 cm above the soil surface</tissue>
    </source>
</reference>
<evidence type="ECO:0000313" key="1">
    <source>
        <dbReference type="EMBL" id="JAE33885.1"/>
    </source>
</evidence>